<proteinExistence type="inferred from homology"/>
<dbReference type="InterPro" id="IPR029063">
    <property type="entry name" value="SAM-dependent_MTases_sf"/>
</dbReference>
<keyword evidence="9" id="KW-1185">Reference proteome</keyword>
<comment type="catalytic activity">
    <reaction evidence="3">
        <text>a 5'-end (N(2),N(7)-dimethyl 5'-triphosphoguanosine)-ribonucleoside in snoRNA + S-adenosyl-L-methionine = a 5'-end (N(2),N(2),N(7)-trimethyl 5'-triphosphoguanosine)-ribonucleoside in snoRNA + S-adenosyl-L-homocysteine + H(+)</text>
        <dbReference type="Rhea" id="RHEA:78507"/>
        <dbReference type="Rhea" id="RHEA-COMP:19088"/>
        <dbReference type="Rhea" id="RHEA-COMP:19090"/>
        <dbReference type="ChEBI" id="CHEBI:15378"/>
        <dbReference type="ChEBI" id="CHEBI:57856"/>
        <dbReference type="ChEBI" id="CHEBI:59789"/>
        <dbReference type="ChEBI" id="CHEBI:167623"/>
        <dbReference type="ChEBI" id="CHEBI:172880"/>
    </reaction>
    <physiologicalReaction direction="left-to-right" evidence="3">
        <dbReference type="Rhea" id="RHEA:78508"/>
    </physiologicalReaction>
</comment>
<comment type="similarity">
    <text evidence="2">Belongs to the methyltransferase superfamily. Trimethylguanosine synthase family.</text>
</comment>
<evidence type="ECO:0000256" key="6">
    <source>
        <dbReference type="ARBA" id="ARBA00049075"/>
    </source>
</evidence>
<evidence type="ECO:0000256" key="7">
    <source>
        <dbReference type="ARBA" id="ARBA00049790"/>
    </source>
</evidence>
<protein>
    <recommendedName>
        <fullName evidence="1">Trimethylguanosine synthase</fullName>
    </recommendedName>
    <alternativeName>
        <fullName evidence="7">Cap-specific guanine-N(2) methyltransferase</fullName>
    </alternativeName>
</protein>
<dbReference type="Proteomes" id="UP000790833">
    <property type="component" value="Unassembled WGS sequence"/>
</dbReference>
<comment type="catalytic activity">
    <reaction evidence="4">
        <text>a 5'-end (N(7)-methyl 5'-triphosphoguanosine)-ribonucleoside in snoRNA + S-adenosyl-L-methionine = a 5'-end (N(2),N(7)-dimethyl 5'-triphosphoguanosine)-ribonucleoside in snoRNA + S-adenosyl-L-homocysteine + H(+)</text>
        <dbReference type="Rhea" id="RHEA:78475"/>
        <dbReference type="Rhea" id="RHEA-COMP:19086"/>
        <dbReference type="Rhea" id="RHEA-COMP:19088"/>
        <dbReference type="ChEBI" id="CHEBI:15378"/>
        <dbReference type="ChEBI" id="CHEBI:57856"/>
        <dbReference type="ChEBI" id="CHEBI:59789"/>
        <dbReference type="ChEBI" id="CHEBI:156461"/>
        <dbReference type="ChEBI" id="CHEBI:172880"/>
    </reaction>
    <physiologicalReaction direction="left-to-right" evidence="4">
        <dbReference type="Rhea" id="RHEA:78476"/>
    </physiologicalReaction>
</comment>
<evidence type="ECO:0000313" key="9">
    <source>
        <dbReference type="Proteomes" id="UP000790833"/>
    </source>
</evidence>
<dbReference type="PANTHER" id="PTHR14741">
    <property type="entry name" value="S-ADENOSYLMETHIONINE-DEPENDENT METHYLTRANSFERASE RELATED"/>
    <property type="match status" value="1"/>
</dbReference>
<evidence type="ECO:0000256" key="1">
    <source>
        <dbReference type="ARBA" id="ARBA00018517"/>
    </source>
</evidence>
<evidence type="ECO:0000256" key="3">
    <source>
        <dbReference type="ARBA" id="ARBA00047418"/>
    </source>
</evidence>
<dbReference type="GO" id="GO:0071164">
    <property type="term" value="F:RNA cap trimethylguanosine synthase activity"/>
    <property type="evidence" value="ECO:0007669"/>
    <property type="project" value="TreeGrafter"/>
</dbReference>
<evidence type="ECO:0000256" key="4">
    <source>
        <dbReference type="ARBA" id="ARBA00048740"/>
    </source>
</evidence>
<dbReference type="Gene3D" id="3.40.50.150">
    <property type="entry name" value="Vaccinia Virus protein VP39"/>
    <property type="match status" value="1"/>
</dbReference>
<evidence type="ECO:0000256" key="5">
    <source>
        <dbReference type="ARBA" id="ARBA00048763"/>
    </source>
</evidence>
<dbReference type="EMBL" id="JAHMUF010000020">
    <property type="protein sequence ID" value="KAG7192121.1"/>
    <property type="molecule type" value="Genomic_DNA"/>
</dbReference>
<dbReference type="AlphaFoldDB" id="A0A9P7V6K9"/>
<reference evidence="8" key="1">
    <citation type="submission" date="2021-03" db="EMBL/GenBank/DDBJ databases">
        <authorList>
            <person name="Palmer J.M."/>
        </authorList>
    </citation>
    <scope>NUCLEOTIDE SEQUENCE</scope>
    <source>
        <strain evidence="8">ARV_011</strain>
    </source>
</reference>
<comment type="catalytic activity">
    <reaction evidence="5">
        <text>a 5'-end (N(2),N(7)-dimethyl 5'-triphosphoguanosine)-ribonucleoside in snRNA + S-adenosyl-L-methionine = a 5'-end (N(2),N(2),N(7)-trimethyl 5'-triphosphoguanosine)-ribonucleoside in snRNA + S-adenosyl-L-homocysteine + H(+)</text>
        <dbReference type="Rhea" id="RHEA:78479"/>
        <dbReference type="Rhea" id="RHEA-COMP:19087"/>
        <dbReference type="Rhea" id="RHEA-COMP:19089"/>
        <dbReference type="ChEBI" id="CHEBI:15378"/>
        <dbReference type="ChEBI" id="CHEBI:57856"/>
        <dbReference type="ChEBI" id="CHEBI:59789"/>
        <dbReference type="ChEBI" id="CHEBI:167623"/>
        <dbReference type="ChEBI" id="CHEBI:172880"/>
    </reaction>
    <physiologicalReaction direction="left-to-right" evidence="5">
        <dbReference type="Rhea" id="RHEA:78480"/>
    </physiologicalReaction>
</comment>
<name>A0A9P7V6K9_9ASCO</name>
<evidence type="ECO:0000313" key="8">
    <source>
        <dbReference type="EMBL" id="KAG7192121.1"/>
    </source>
</evidence>
<dbReference type="PANTHER" id="PTHR14741:SF32">
    <property type="entry name" value="TRIMETHYLGUANOSINE SYNTHASE"/>
    <property type="match status" value="1"/>
</dbReference>
<dbReference type="OrthoDB" id="194443at2759"/>
<gene>
    <name evidence="8" type="ORF">KQ657_002486</name>
</gene>
<evidence type="ECO:0000256" key="2">
    <source>
        <dbReference type="ARBA" id="ARBA00025783"/>
    </source>
</evidence>
<comment type="caution">
    <text evidence="8">The sequence shown here is derived from an EMBL/GenBank/DDBJ whole genome shotgun (WGS) entry which is preliminary data.</text>
</comment>
<organism evidence="8 9">
    <name type="scientific">Scheffersomyces spartinae</name>
    <dbReference type="NCBI Taxonomy" id="45513"/>
    <lineage>
        <taxon>Eukaryota</taxon>
        <taxon>Fungi</taxon>
        <taxon>Dikarya</taxon>
        <taxon>Ascomycota</taxon>
        <taxon>Saccharomycotina</taxon>
        <taxon>Pichiomycetes</taxon>
        <taxon>Debaryomycetaceae</taxon>
        <taxon>Scheffersomyces</taxon>
    </lineage>
</organism>
<dbReference type="CDD" id="cd02440">
    <property type="entry name" value="AdoMet_MTases"/>
    <property type="match status" value="1"/>
</dbReference>
<comment type="catalytic activity">
    <reaction evidence="6">
        <text>a 5'-end (N(7)-methyl 5'-triphosphoguanosine)-ribonucleoside in snRNA + S-adenosyl-L-methionine = a 5'-end (N(2),N(7)-dimethyl 5'-triphosphoguanosine)-ribonucleoside in snRNA + S-adenosyl-L-homocysteine + H(+)</text>
        <dbReference type="Rhea" id="RHEA:78471"/>
        <dbReference type="Rhea" id="RHEA-COMP:19085"/>
        <dbReference type="Rhea" id="RHEA-COMP:19087"/>
        <dbReference type="ChEBI" id="CHEBI:15378"/>
        <dbReference type="ChEBI" id="CHEBI:57856"/>
        <dbReference type="ChEBI" id="CHEBI:59789"/>
        <dbReference type="ChEBI" id="CHEBI:156461"/>
        <dbReference type="ChEBI" id="CHEBI:172880"/>
    </reaction>
    <physiologicalReaction direction="left-to-right" evidence="6">
        <dbReference type="Rhea" id="RHEA:78472"/>
    </physiologicalReaction>
</comment>
<dbReference type="RefSeq" id="XP_043047672.1">
    <property type="nucleotide sequence ID" value="XM_043193246.1"/>
</dbReference>
<accession>A0A9P7V6K9</accession>
<dbReference type="SUPFAM" id="SSF53335">
    <property type="entry name" value="S-adenosyl-L-methionine-dependent methyltransferases"/>
    <property type="match status" value="1"/>
</dbReference>
<sequence>MGTTEFIHSYDDRILRIQQEQMANTEKLSEDEYTIEPQDELLIHNYNTLPDNCKKFWKKRYKLFSKFNEGIYMSSDMWFSVTPEAVALFTARLIREMLPEAEFILDVCCGAGGNAIQLATEFPHVVAIDISQNNIISTIHNAEVYGIRDHIWCIEGDWIQMSKSPNWLNQSIPHRKESIHHPFDFVFSSPPWGGNNYLRDTYDLNMLQPLPLKPLIQLLSQYSTNFGMFLPRLLNTDQLSEVTKQLFGSEAKCRVVYPYEGDYISGILAFWGPDVTKTHIDYELFVDPEYLILNSTLFSVA</sequence>
<dbReference type="GO" id="GO:0005634">
    <property type="term" value="C:nucleus"/>
    <property type="evidence" value="ECO:0007669"/>
    <property type="project" value="TreeGrafter"/>
</dbReference>
<dbReference type="Pfam" id="PF09445">
    <property type="entry name" value="Methyltransf_15"/>
    <property type="match status" value="1"/>
</dbReference>
<dbReference type="GeneID" id="66115860"/>
<dbReference type="InterPro" id="IPR019012">
    <property type="entry name" value="RNA_cap_Gua-N2-MeTrfase"/>
</dbReference>